<feature type="domain" description="HTH lysR-type" evidence="5">
    <location>
        <begin position="1"/>
        <end position="58"/>
    </location>
</feature>
<dbReference type="SUPFAM" id="SSF46785">
    <property type="entry name" value="Winged helix' DNA-binding domain"/>
    <property type="match status" value="1"/>
</dbReference>
<evidence type="ECO:0000259" key="5">
    <source>
        <dbReference type="PROSITE" id="PS50931"/>
    </source>
</evidence>
<dbReference type="EMBL" id="CP000471">
    <property type="protein sequence ID" value="ABK45578.1"/>
    <property type="molecule type" value="Genomic_DNA"/>
</dbReference>
<sequence length="282" mass="32473">MDIDQLRTFLEVNRTRHFGRASQNLFVTQSAISSRIKQLEEELSIKLFTRARNDIQLTVAGKRFLKTAEMIVSMWEQARHSIQLSNEDKPMLVVGGIPSLWEIILKDWVLDIHQSHPELILSCDSEPAQSIIQRVLGKTLDLGFVYTSQKLVELEQIEITPLQLIMVSDRPELTPQQAIKYRYHFVDWGQSFGVAHARWFPELPHPFLRLGWGGMALESLVKYGGVAYLPDLMVREFLQRGALFPVQEAPTFSRQVYAIFREEHPLKGFILQLLEKLQPGHA</sequence>
<evidence type="ECO:0000313" key="6">
    <source>
        <dbReference type="EMBL" id="ABK45578.1"/>
    </source>
</evidence>
<keyword evidence="2" id="KW-0805">Transcription regulation</keyword>
<dbReference type="SUPFAM" id="SSF53850">
    <property type="entry name" value="Periplasmic binding protein-like II"/>
    <property type="match status" value="1"/>
</dbReference>
<proteinExistence type="inferred from homology"/>
<dbReference type="Pfam" id="PF03466">
    <property type="entry name" value="LysR_substrate"/>
    <property type="match status" value="1"/>
</dbReference>
<dbReference type="InterPro" id="IPR000847">
    <property type="entry name" value="LysR_HTH_N"/>
</dbReference>
<evidence type="ECO:0000256" key="2">
    <source>
        <dbReference type="ARBA" id="ARBA00023015"/>
    </source>
</evidence>
<dbReference type="Pfam" id="PF00126">
    <property type="entry name" value="HTH_1"/>
    <property type="match status" value="1"/>
</dbReference>
<dbReference type="InterPro" id="IPR005119">
    <property type="entry name" value="LysR_subst-bd"/>
</dbReference>
<dbReference type="CDD" id="cd05466">
    <property type="entry name" value="PBP2_LTTR_substrate"/>
    <property type="match status" value="1"/>
</dbReference>
<dbReference type="GO" id="GO:0003700">
    <property type="term" value="F:DNA-binding transcription factor activity"/>
    <property type="evidence" value="ECO:0007669"/>
    <property type="project" value="InterPro"/>
</dbReference>
<dbReference type="PROSITE" id="PS50931">
    <property type="entry name" value="HTH_LYSR"/>
    <property type="match status" value="1"/>
</dbReference>
<keyword evidence="7" id="KW-1185">Reference proteome</keyword>
<reference evidence="6 7" key="2">
    <citation type="journal article" date="2012" name="Int. J. Syst. Evol. Microbiol.">
        <title>Magnetococcus marinus gen. nov., sp. nov., a marine, magnetotactic bacterium that represents a novel lineage (Magnetococcaceae fam. nov.; Magnetococcales ord. nov.) at the base of the Alphaproteobacteria.</title>
        <authorList>
            <person name="Bazylinski D.A."/>
            <person name="Williams T.J."/>
            <person name="Lefevre C.T."/>
            <person name="Berg R.J."/>
            <person name="Zhang C.L."/>
            <person name="Bowser S.S."/>
            <person name="Dean A.J."/>
            <person name="Beveridge T.J."/>
        </authorList>
    </citation>
    <scope>NUCLEOTIDE SEQUENCE [LARGE SCALE GENOMIC DNA]</scope>
    <source>
        <strain evidence="7">ATCC BAA-1437 / JCM 17883 / MC-1</strain>
    </source>
</reference>
<dbReference type="STRING" id="156889.Mmc1_3087"/>
<dbReference type="PANTHER" id="PTHR30126:SF21">
    <property type="entry name" value="TRANSCRIPTIONAL REGULATOR-RELATED"/>
    <property type="match status" value="1"/>
</dbReference>
<name>A0LC85_MAGMM</name>
<dbReference type="OrthoDB" id="9815174at2"/>
<comment type="similarity">
    <text evidence="1">Belongs to the LysR transcriptional regulatory family.</text>
</comment>
<dbReference type="Gene3D" id="3.40.190.10">
    <property type="entry name" value="Periplasmic binding protein-like II"/>
    <property type="match status" value="1"/>
</dbReference>
<evidence type="ECO:0000256" key="3">
    <source>
        <dbReference type="ARBA" id="ARBA00023125"/>
    </source>
</evidence>
<protein>
    <submittedName>
        <fullName evidence="6">Transcriptional regulator, LysR family</fullName>
    </submittedName>
</protein>
<dbReference type="PRINTS" id="PR00039">
    <property type="entry name" value="HTHLYSR"/>
</dbReference>
<dbReference type="InterPro" id="IPR036390">
    <property type="entry name" value="WH_DNA-bd_sf"/>
</dbReference>
<dbReference type="InterPro" id="IPR036388">
    <property type="entry name" value="WH-like_DNA-bd_sf"/>
</dbReference>
<gene>
    <name evidence="6" type="ordered locus">Mmc1_3087</name>
</gene>
<dbReference type="RefSeq" id="WP_011714641.1">
    <property type="nucleotide sequence ID" value="NC_008576.1"/>
</dbReference>
<dbReference type="AlphaFoldDB" id="A0LC85"/>
<dbReference type="HOGENOM" id="CLU_039613_8_2_5"/>
<reference evidence="7" key="1">
    <citation type="journal article" date="2009" name="Appl. Environ. Microbiol.">
        <title>Complete genome sequence of the chemolithoautotrophic marine magnetotactic coccus strain MC-1.</title>
        <authorList>
            <person name="Schubbe S."/>
            <person name="Williams T.J."/>
            <person name="Xie G."/>
            <person name="Kiss H.E."/>
            <person name="Brettin T.S."/>
            <person name="Martinez D."/>
            <person name="Ross C.A."/>
            <person name="Schuler D."/>
            <person name="Cox B.L."/>
            <person name="Nealson K.H."/>
            <person name="Bazylinski D.A."/>
        </authorList>
    </citation>
    <scope>NUCLEOTIDE SEQUENCE [LARGE SCALE GENOMIC DNA]</scope>
    <source>
        <strain evidence="7">ATCC BAA-1437 / JCM 17883 / MC-1</strain>
    </source>
</reference>
<dbReference type="PANTHER" id="PTHR30126">
    <property type="entry name" value="HTH-TYPE TRANSCRIPTIONAL REGULATOR"/>
    <property type="match status" value="1"/>
</dbReference>
<accession>A0LC85</accession>
<dbReference type="Proteomes" id="UP000002586">
    <property type="component" value="Chromosome"/>
</dbReference>
<dbReference type="KEGG" id="mgm:Mmc1_3087"/>
<organism evidence="6 7">
    <name type="scientific">Magnetococcus marinus (strain ATCC BAA-1437 / JCM 17883 / MC-1)</name>
    <dbReference type="NCBI Taxonomy" id="156889"/>
    <lineage>
        <taxon>Bacteria</taxon>
        <taxon>Pseudomonadati</taxon>
        <taxon>Pseudomonadota</taxon>
        <taxon>Magnetococcia</taxon>
        <taxon>Magnetococcales</taxon>
        <taxon>Magnetococcaceae</taxon>
        <taxon>Magnetococcus</taxon>
    </lineage>
</organism>
<keyword evidence="3" id="KW-0238">DNA-binding</keyword>
<dbReference type="FunFam" id="1.10.10.10:FF:000001">
    <property type="entry name" value="LysR family transcriptional regulator"/>
    <property type="match status" value="1"/>
</dbReference>
<dbReference type="eggNOG" id="COG0583">
    <property type="taxonomic scope" value="Bacteria"/>
</dbReference>
<evidence type="ECO:0000256" key="4">
    <source>
        <dbReference type="ARBA" id="ARBA00023163"/>
    </source>
</evidence>
<evidence type="ECO:0000256" key="1">
    <source>
        <dbReference type="ARBA" id="ARBA00009437"/>
    </source>
</evidence>
<evidence type="ECO:0000313" key="7">
    <source>
        <dbReference type="Proteomes" id="UP000002586"/>
    </source>
</evidence>
<dbReference type="Gene3D" id="1.10.10.10">
    <property type="entry name" value="Winged helix-like DNA-binding domain superfamily/Winged helix DNA-binding domain"/>
    <property type="match status" value="1"/>
</dbReference>
<dbReference type="GO" id="GO:0000976">
    <property type="term" value="F:transcription cis-regulatory region binding"/>
    <property type="evidence" value="ECO:0007669"/>
    <property type="project" value="TreeGrafter"/>
</dbReference>
<keyword evidence="4" id="KW-0804">Transcription</keyword>